<dbReference type="SFLD" id="SFLDG01082">
    <property type="entry name" value="B12-binding_domain_containing"/>
    <property type="match status" value="1"/>
</dbReference>
<dbReference type="NCBIfam" id="TIGR00089">
    <property type="entry name" value="MiaB/RimO family radical SAM methylthiotransferase"/>
    <property type="match status" value="1"/>
</dbReference>
<dbReference type="PROSITE" id="PS50926">
    <property type="entry name" value="TRAM"/>
    <property type="match status" value="1"/>
</dbReference>
<dbReference type="InterPro" id="IPR020612">
    <property type="entry name" value="Methylthiotransferase_CS"/>
</dbReference>
<comment type="caution">
    <text evidence="13">The sequence shown here is derived from an EMBL/GenBank/DDBJ whole genome shotgun (WGS) entry which is preliminary data.</text>
</comment>
<keyword evidence="4 9" id="KW-0949">S-adenosyl-L-methionine</keyword>
<evidence type="ECO:0000259" key="11">
    <source>
        <dbReference type="PROSITE" id="PS51449"/>
    </source>
</evidence>
<comment type="cofactor">
    <cofactor evidence="9">
        <name>[4Fe-4S] cluster</name>
        <dbReference type="ChEBI" id="CHEBI:49883"/>
    </cofactor>
    <text evidence="9">Binds 2 [4Fe-4S] clusters. One cluster is coordinated with 3 cysteines and an exchangeable S-adenosyl-L-methionine.</text>
</comment>
<evidence type="ECO:0000259" key="12">
    <source>
        <dbReference type="PROSITE" id="PS51918"/>
    </source>
</evidence>
<feature type="binding site" evidence="9">
    <location>
        <position position="207"/>
    </location>
    <ligand>
        <name>[4Fe-4S] cluster</name>
        <dbReference type="ChEBI" id="CHEBI:49883"/>
        <label>2</label>
        <note>4Fe-4S-S-AdoMet</note>
    </ligand>
</feature>
<dbReference type="GO" id="GO:0035597">
    <property type="term" value="F:tRNA-2-methylthio-N(6)-dimethylallyladenosine(37) synthase activity"/>
    <property type="evidence" value="ECO:0007669"/>
    <property type="project" value="UniProtKB-EC"/>
</dbReference>
<feature type="binding site" evidence="9">
    <location>
        <position position="124"/>
    </location>
    <ligand>
        <name>[4Fe-4S] cluster</name>
        <dbReference type="ChEBI" id="CHEBI:49883"/>
        <label>1</label>
    </ligand>
</feature>
<dbReference type="SFLD" id="SFLDS00029">
    <property type="entry name" value="Radical_SAM"/>
    <property type="match status" value="1"/>
</dbReference>
<evidence type="ECO:0000256" key="5">
    <source>
        <dbReference type="ARBA" id="ARBA00022723"/>
    </source>
</evidence>
<dbReference type="PANTHER" id="PTHR43020:SF2">
    <property type="entry name" value="MITOCHONDRIAL TRNA METHYLTHIOTRANSFERASE CDK5RAP1"/>
    <property type="match status" value="1"/>
</dbReference>
<feature type="domain" description="MTTase N-terminal" evidence="11">
    <location>
        <begin position="46"/>
        <end position="163"/>
    </location>
</feature>
<evidence type="ECO:0000259" key="10">
    <source>
        <dbReference type="PROSITE" id="PS50926"/>
    </source>
</evidence>
<dbReference type="SMART" id="SM00729">
    <property type="entry name" value="Elp3"/>
    <property type="match status" value="1"/>
</dbReference>
<name>A0ABT2TTS2_9FIRM</name>
<evidence type="ECO:0000256" key="7">
    <source>
        <dbReference type="ARBA" id="ARBA00023014"/>
    </source>
</evidence>
<evidence type="ECO:0000256" key="9">
    <source>
        <dbReference type="HAMAP-Rule" id="MF_01864"/>
    </source>
</evidence>
<accession>A0ABT2TTS2</accession>
<organism evidence="13 14">
    <name type="scientific">Blautia ammoniilytica</name>
    <dbReference type="NCBI Taxonomy" id="2981782"/>
    <lineage>
        <taxon>Bacteria</taxon>
        <taxon>Bacillati</taxon>
        <taxon>Bacillota</taxon>
        <taxon>Clostridia</taxon>
        <taxon>Lachnospirales</taxon>
        <taxon>Lachnospiraceae</taxon>
        <taxon>Blautia</taxon>
    </lineage>
</organism>
<dbReference type="Pfam" id="PF04055">
    <property type="entry name" value="Radical_SAM"/>
    <property type="match status" value="1"/>
</dbReference>
<dbReference type="InterPro" id="IPR023404">
    <property type="entry name" value="rSAM_horseshoe"/>
</dbReference>
<comment type="subunit">
    <text evidence="9">Monomer.</text>
</comment>
<keyword evidence="14" id="KW-1185">Reference proteome</keyword>
<dbReference type="PROSITE" id="PS51918">
    <property type="entry name" value="RADICAL_SAM"/>
    <property type="match status" value="1"/>
</dbReference>
<keyword evidence="3 9" id="KW-0808">Transferase</keyword>
<comment type="similarity">
    <text evidence="9">Belongs to the methylthiotransferase family. MiaB subfamily.</text>
</comment>
<keyword evidence="9" id="KW-0963">Cytoplasm</keyword>
<dbReference type="NCBIfam" id="TIGR01574">
    <property type="entry name" value="miaB-methiolase"/>
    <property type="match status" value="1"/>
</dbReference>
<dbReference type="Gene3D" id="3.40.50.12160">
    <property type="entry name" value="Methylthiotransferase, N-terminal domain"/>
    <property type="match status" value="1"/>
</dbReference>
<gene>
    <name evidence="9 13" type="primary">miaB</name>
    <name evidence="13" type="ORF">OCV61_05400</name>
</gene>
<dbReference type="InterPro" id="IPR013848">
    <property type="entry name" value="Methylthiotransferase_N"/>
</dbReference>
<evidence type="ECO:0000256" key="3">
    <source>
        <dbReference type="ARBA" id="ARBA00022679"/>
    </source>
</evidence>
<dbReference type="HAMAP" id="MF_01864">
    <property type="entry name" value="tRNA_metthiotr_MiaB"/>
    <property type="match status" value="1"/>
</dbReference>
<dbReference type="EMBL" id="JAOQJL010000008">
    <property type="protein sequence ID" value="MCU6764849.1"/>
    <property type="molecule type" value="Genomic_DNA"/>
</dbReference>
<evidence type="ECO:0000256" key="4">
    <source>
        <dbReference type="ARBA" id="ARBA00022691"/>
    </source>
</evidence>
<dbReference type="PANTHER" id="PTHR43020">
    <property type="entry name" value="CDK5 REGULATORY SUBUNIT-ASSOCIATED PROTEIN 1"/>
    <property type="match status" value="1"/>
</dbReference>
<dbReference type="PROSITE" id="PS01278">
    <property type="entry name" value="MTTASE_RADICAL"/>
    <property type="match status" value="1"/>
</dbReference>
<keyword evidence="5 9" id="KW-0479">Metal-binding</keyword>
<dbReference type="SFLD" id="SFLDF00273">
    <property type="entry name" value="(dimethylallyl)adenosine_tRNA"/>
    <property type="match status" value="1"/>
</dbReference>
<dbReference type="InterPro" id="IPR005839">
    <property type="entry name" value="Methylthiotransferase"/>
</dbReference>
<dbReference type="InterPro" id="IPR038135">
    <property type="entry name" value="Methylthiotransferase_N_sf"/>
</dbReference>
<dbReference type="InterPro" id="IPR007197">
    <property type="entry name" value="rSAM"/>
</dbReference>
<keyword evidence="2 9" id="KW-0004">4Fe-4S</keyword>
<evidence type="ECO:0000256" key="8">
    <source>
        <dbReference type="ARBA" id="ARBA00033765"/>
    </source>
</evidence>
<evidence type="ECO:0000313" key="14">
    <source>
        <dbReference type="Proteomes" id="UP001652409"/>
    </source>
</evidence>
<evidence type="ECO:0000313" key="13">
    <source>
        <dbReference type="EMBL" id="MCU6764849.1"/>
    </source>
</evidence>
<comment type="function">
    <text evidence="1 9">Catalyzes the methylthiolation of N6-(dimethylallyl)adenosine (i(6)A), leading to the formation of 2-methylthio-N6-(dimethylallyl)adenosine (ms(2)i(6)A) at position 37 in tRNAs that read codons beginning with uridine.</text>
</comment>
<dbReference type="RefSeq" id="WP_158420936.1">
    <property type="nucleotide sequence ID" value="NZ_JAOQJL010000008.1"/>
</dbReference>
<dbReference type="EC" id="2.8.4.3" evidence="8 9"/>
<dbReference type="InterPro" id="IPR006463">
    <property type="entry name" value="MiaB_methiolase"/>
</dbReference>
<comment type="subcellular location">
    <subcellularLocation>
        <location evidence="9">Cytoplasm</location>
    </subcellularLocation>
</comment>
<keyword evidence="7 9" id="KW-0411">Iron-sulfur</keyword>
<dbReference type="Proteomes" id="UP001652409">
    <property type="component" value="Unassembled WGS sequence"/>
</dbReference>
<dbReference type="InterPro" id="IPR002792">
    <property type="entry name" value="TRAM_dom"/>
</dbReference>
<proteinExistence type="inferred from homology"/>
<keyword evidence="9" id="KW-0819">tRNA processing</keyword>
<comment type="catalytic activity">
    <reaction evidence="9">
        <text>N(6)-dimethylallyladenosine(37) in tRNA + (sulfur carrier)-SH + AH2 + 2 S-adenosyl-L-methionine = 2-methylsulfanyl-N(6)-dimethylallyladenosine(37) in tRNA + (sulfur carrier)-H + 5'-deoxyadenosine + L-methionine + A + S-adenosyl-L-homocysteine + 2 H(+)</text>
        <dbReference type="Rhea" id="RHEA:37067"/>
        <dbReference type="Rhea" id="RHEA-COMP:10375"/>
        <dbReference type="Rhea" id="RHEA-COMP:10376"/>
        <dbReference type="Rhea" id="RHEA-COMP:14737"/>
        <dbReference type="Rhea" id="RHEA-COMP:14739"/>
        <dbReference type="ChEBI" id="CHEBI:13193"/>
        <dbReference type="ChEBI" id="CHEBI:15378"/>
        <dbReference type="ChEBI" id="CHEBI:17319"/>
        <dbReference type="ChEBI" id="CHEBI:17499"/>
        <dbReference type="ChEBI" id="CHEBI:29917"/>
        <dbReference type="ChEBI" id="CHEBI:57844"/>
        <dbReference type="ChEBI" id="CHEBI:57856"/>
        <dbReference type="ChEBI" id="CHEBI:59789"/>
        <dbReference type="ChEBI" id="CHEBI:64428"/>
        <dbReference type="ChEBI" id="CHEBI:74415"/>
        <dbReference type="ChEBI" id="CHEBI:74417"/>
        <dbReference type="EC" id="2.8.4.3"/>
    </reaction>
</comment>
<feature type="binding site" evidence="9">
    <location>
        <position position="90"/>
    </location>
    <ligand>
        <name>[4Fe-4S] cluster</name>
        <dbReference type="ChEBI" id="CHEBI:49883"/>
        <label>1</label>
    </ligand>
</feature>
<feature type="domain" description="TRAM" evidence="10">
    <location>
        <begin position="419"/>
        <end position="481"/>
    </location>
</feature>
<feature type="binding site" evidence="9">
    <location>
        <position position="200"/>
    </location>
    <ligand>
        <name>[4Fe-4S] cluster</name>
        <dbReference type="ChEBI" id="CHEBI:49883"/>
        <label>2</label>
        <note>4Fe-4S-S-AdoMet</note>
    </ligand>
</feature>
<dbReference type="InterPro" id="IPR058240">
    <property type="entry name" value="rSAM_sf"/>
</dbReference>
<sequence length="484" mass="55607">MFNEIDFTKIDLTGQPPADETKRQYYFMGKIRELLARESAVLGRPVTYCLQTFGCQMNEKQSEVVAGIMDEMGFDRKESEDADIVIYNTCTVRENANLKVYGRLGKLHNLKKHNPDMKIILFGCMMQEPHVVDKIRNDYPFVDLVFGTHNIFRFAELFYEMKNRDSQLVEIWEGTEQIVEELPTERNYSFKSGVNIMFGCNNFCSYCIVPYVRGRERSREPEAIVNEVKSLVADGVTEVMLLGQNVNSYGKTLEHPVTFAQLLQMVEAVPGLHRIRFMTSHPKDLSDELIEYMGKSKKVCHHLHLPMQSGSSRILKLMNRRYDKEKYLELVQKIRGAVPDISLTTDIIVGFPGETEEDFLETLDVVDKSNFDTAFTFIYSKRSGTPAAKMEDQVPEDVVKDRFDRLLSLVQEKGRMVSSRFQGTVQEVLVETESKEKGIFTGRTQYNLLVHFPGTSDMLGKYIQVRLDTCKGFYYLGTAVTEQE</sequence>
<dbReference type="PROSITE" id="PS51449">
    <property type="entry name" value="MTTASE_N"/>
    <property type="match status" value="1"/>
</dbReference>
<feature type="domain" description="Radical SAM core" evidence="12">
    <location>
        <begin position="186"/>
        <end position="416"/>
    </location>
</feature>
<feature type="binding site" evidence="9">
    <location>
        <position position="55"/>
    </location>
    <ligand>
        <name>[4Fe-4S] cluster</name>
        <dbReference type="ChEBI" id="CHEBI:49883"/>
        <label>1</label>
    </ligand>
</feature>
<dbReference type="SUPFAM" id="SSF102114">
    <property type="entry name" value="Radical SAM enzymes"/>
    <property type="match status" value="1"/>
</dbReference>
<evidence type="ECO:0000256" key="6">
    <source>
        <dbReference type="ARBA" id="ARBA00023004"/>
    </source>
</evidence>
<protein>
    <recommendedName>
        <fullName evidence="8 9">tRNA-2-methylthio-N(6)-dimethylallyladenosine synthase</fullName>
        <ecNumber evidence="8 9">2.8.4.3</ecNumber>
    </recommendedName>
    <alternativeName>
        <fullName evidence="9">(Dimethylallyl)adenosine tRNA methylthiotransferase MiaB</fullName>
    </alternativeName>
    <alternativeName>
        <fullName evidence="9">tRNA-i(6)A37 methylthiotransferase</fullName>
    </alternativeName>
</protein>
<evidence type="ECO:0000256" key="2">
    <source>
        <dbReference type="ARBA" id="ARBA00022485"/>
    </source>
</evidence>
<keyword evidence="6 9" id="KW-0408">Iron</keyword>
<feature type="binding site" evidence="9">
    <location>
        <position position="204"/>
    </location>
    <ligand>
        <name>[4Fe-4S] cluster</name>
        <dbReference type="ChEBI" id="CHEBI:49883"/>
        <label>2</label>
        <note>4Fe-4S-S-AdoMet</note>
    </ligand>
</feature>
<evidence type="ECO:0000256" key="1">
    <source>
        <dbReference type="ARBA" id="ARBA00003234"/>
    </source>
</evidence>
<dbReference type="Gene3D" id="3.80.30.20">
    <property type="entry name" value="tm_1862 like domain"/>
    <property type="match status" value="1"/>
</dbReference>
<dbReference type="Pfam" id="PF01938">
    <property type="entry name" value="TRAM"/>
    <property type="match status" value="1"/>
</dbReference>
<dbReference type="SFLD" id="SFLDG01061">
    <property type="entry name" value="methylthiotransferase"/>
    <property type="match status" value="1"/>
</dbReference>
<dbReference type="CDD" id="cd01335">
    <property type="entry name" value="Radical_SAM"/>
    <property type="match status" value="1"/>
</dbReference>
<dbReference type="InterPro" id="IPR006638">
    <property type="entry name" value="Elp3/MiaA/NifB-like_rSAM"/>
</dbReference>
<dbReference type="Pfam" id="PF00919">
    <property type="entry name" value="UPF0004"/>
    <property type="match status" value="1"/>
</dbReference>
<reference evidence="13 14" key="1">
    <citation type="journal article" date="2021" name="ISME Commun">
        <title>Automated analysis of genomic sequences facilitates high-throughput and comprehensive description of bacteria.</title>
        <authorList>
            <person name="Hitch T.C.A."/>
        </authorList>
    </citation>
    <scope>NUCLEOTIDE SEQUENCE [LARGE SCALE GENOMIC DNA]</scope>
    <source>
        <strain evidence="13 14">Sanger_23</strain>
    </source>
</reference>